<dbReference type="Proteomes" id="UP000826212">
    <property type="component" value="Chromosome"/>
</dbReference>
<evidence type="ECO:0000313" key="1">
    <source>
        <dbReference type="EMBL" id="QZE13081.1"/>
    </source>
</evidence>
<evidence type="ECO:0000313" key="2">
    <source>
        <dbReference type="Proteomes" id="UP000826212"/>
    </source>
</evidence>
<keyword evidence="2" id="KW-1185">Reference proteome</keyword>
<organism evidence="1 2">
    <name type="scientific">Halosquirtibacter laminarini</name>
    <dbReference type="NCBI Taxonomy" id="3374600"/>
    <lineage>
        <taxon>Bacteria</taxon>
        <taxon>Pseudomonadati</taxon>
        <taxon>Bacteroidota</taxon>
        <taxon>Bacteroidia</taxon>
        <taxon>Marinilabiliales</taxon>
        <taxon>Prolixibacteraceae</taxon>
        <taxon>Halosquirtibacter</taxon>
    </lineage>
</organism>
<gene>
    <name evidence="1" type="ORF">K4L44_10820</name>
</gene>
<keyword evidence="1" id="KW-0347">Helicase</keyword>
<protein>
    <submittedName>
        <fullName evidence="1">DEAD/DEAH box helicase</fullName>
    </submittedName>
</protein>
<dbReference type="EMBL" id="CP081303">
    <property type="protein sequence ID" value="QZE13081.1"/>
    <property type="molecule type" value="Genomic_DNA"/>
</dbReference>
<sequence>MSFETLGLREELVLGVKELGFEKPTPIQSEAIPLLLEEQSDFVGLAQTGTGKTAAFGLPLLNSIDSTISDTQGVIVCPTRELCLQIEKDLNNFSKKMSWIRVVSVYGGANIALQIRELRKGAHIIVATPGRFVDLINRGKAQLSQVRVAVLDEADEMLNMGFKSELDAILSATPAHRSTWLFSATMPSEVKRISRDYMSNPKELSVGAVNETSNNISHEYYPVKERDRYEALKRVIDFQPNIYGVVFCRTRMETQEIADKLMRDGYSADSLHGDLSQAQRDSVMKSFRKKRIQMLVATDVAARGIDVSDLTHVIHYKLPDDPEVYTHRSGRTGRAGKKGTSVAFITSKELRRLQDIQRMVKAKFVEKEIPSIEDICQSKLYSLVDNLKDVTVHDEEIDQYIEKVSEKLDELSREELIKKIVSKEFNQFLDYYRDARDISCTFKQLSKRSREDRGARTSSTSTSKSGMSRFFINAGHLDGLNKGALVRIICESSSMRGHMIGAIDIKSAYSFFEVENSSEDQIINSSSSFEFEGKGLRVEKAEGGGERRRGGSDRRGGERRGGSSDRRGGERRGGSDRKGGERRSGRRGFSGGDDNIHDNGGGSRRFGNKRRSFKRSN</sequence>
<accession>A0AC61NIA5</accession>
<name>A0AC61NIA5_9BACT</name>
<keyword evidence="1" id="KW-0378">Hydrolase</keyword>
<reference evidence="1" key="1">
    <citation type="submission" date="2021-08" db="EMBL/GenBank/DDBJ databases">
        <title>Novel anaerobic bacterium isolated from sea squirt in East Sea, Republic of Korea.</title>
        <authorList>
            <person name="Nguyen T.H."/>
            <person name="Li Z."/>
            <person name="Lee Y.-J."/>
            <person name="Ko J."/>
            <person name="Kim S.-G."/>
        </authorList>
    </citation>
    <scope>NUCLEOTIDE SEQUENCE</scope>
    <source>
        <strain evidence="1">KCTC 25031</strain>
    </source>
</reference>
<proteinExistence type="predicted"/>
<keyword evidence="1" id="KW-0547">Nucleotide-binding</keyword>
<keyword evidence="1" id="KW-0067">ATP-binding</keyword>